<dbReference type="OrthoDB" id="408788at2759"/>
<dbReference type="GO" id="GO:0002939">
    <property type="term" value="P:tRNA N1-guanine methylation"/>
    <property type="evidence" value="ECO:0007669"/>
    <property type="project" value="TreeGrafter"/>
</dbReference>
<dbReference type="EC" id="2.1.1.228" evidence="11"/>
<feature type="binding site" evidence="11">
    <location>
        <begin position="274"/>
        <end position="275"/>
    </location>
    <ligand>
        <name>S-adenosyl-L-methionine</name>
        <dbReference type="ChEBI" id="CHEBI:59789"/>
    </ligand>
</feature>
<dbReference type="STRING" id="77166.U4TY66"/>
<name>U4TY66_DENPD</name>
<dbReference type="GO" id="GO:0052906">
    <property type="term" value="F:tRNA (guanine(37)-N1)-methyltransferase activity"/>
    <property type="evidence" value="ECO:0007669"/>
    <property type="project" value="UniProtKB-UniRule"/>
</dbReference>
<dbReference type="InterPro" id="IPR030382">
    <property type="entry name" value="MeTrfase_TRM5/TYW2"/>
</dbReference>
<evidence type="ECO:0000256" key="10">
    <source>
        <dbReference type="ARBA" id="ARBA00047783"/>
    </source>
</evidence>
<evidence type="ECO:0000313" key="14">
    <source>
        <dbReference type="Proteomes" id="UP000030742"/>
    </source>
</evidence>
<dbReference type="Pfam" id="PF25133">
    <property type="entry name" value="TYW2_N_2"/>
    <property type="match status" value="1"/>
</dbReference>
<evidence type="ECO:0000256" key="11">
    <source>
        <dbReference type="HAMAP-Rule" id="MF_03152"/>
    </source>
</evidence>
<dbReference type="GO" id="GO:0005634">
    <property type="term" value="C:nucleus"/>
    <property type="evidence" value="ECO:0007669"/>
    <property type="project" value="UniProtKB-SubCell"/>
</dbReference>
<reference evidence="13 14" key="1">
    <citation type="journal article" date="2013" name="Genome Biol.">
        <title>Draft genome of the mountain pine beetle, Dendroctonus ponderosae Hopkins, a major forest pest.</title>
        <authorList>
            <person name="Keeling C.I."/>
            <person name="Yuen M.M."/>
            <person name="Liao N.Y."/>
            <person name="Docking T.R."/>
            <person name="Chan S.K."/>
            <person name="Taylor G.A."/>
            <person name="Palmquist D.L."/>
            <person name="Jackman S.D."/>
            <person name="Nguyen A."/>
            <person name="Li M."/>
            <person name="Henderson H."/>
            <person name="Janes J.K."/>
            <person name="Zhao Y."/>
            <person name="Pandoh P."/>
            <person name="Moore R."/>
            <person name="Sperling F.A."/>
            <person name="Huber D.P."/>
            <person name="Birol I."/>
            <person name="Jones S.J."/>
            <person name="Bohlmann J."/>
        </authorList>
    </citation>
    <scope>NUCLEOTIDE SEQUENCE</scope>
</reference>
<dbReference type="InterPro" id="IPR029063">
    <property type="entry name" value="SAM-dependent_MTases_sf"/>
</dbReference>
<evidence type="ECO:0000256" key="5">
    <source>
        <dbReference type="ARBA" id="ARBA00022691"/>
    </source>
</evidence>
<dbReference type="AlphaFoldDB" id="U4TY66"/>
<dbReference type="InterPro" id="IPR056743">
    <property type="entry name" value="TRM5-TYW2-like_MTfase"/>
</dbReference>
<comment type="function">
    <text evidence="9">Involved in mitochondrial tRNA methylation. Specifically methylates the N1 position of guanosine-37 in various tRNAs. Methylation is not dependent on the nature of the nucleoside 5' of the target nucleoside. This is the first step in the biosynthesis of wybutosine (yW), a modified base adjacent to the anticodon of tRNAs and required for accurate decoding.</text>
</comment>
<dbReference type="PANTHER" id="PTHR23245:SF36">
    <property type="entry name" value="TRNA (GUANINE(37)-N1)-METHYLTRANSFERASE"/>
    <property type="match status" value="1"/>
</dbReference>
<dbReference type="EMBL" id="KB631749">
    <property type="protein sequence ID" value="ERL85757.1"/>
    <property type="molecule type" value="Genomic_DNA"/>
</dbReference>
<dbReference type="GO" id="GO:0070901">
    <property type="term" value="P:mitochondrial tRNA methylation"/>
    <property type="evidence" value="ECO:0007669"/>
    <property type="project" value="UniProtKB-ARBA"/>
</dbReference>
<feature type="domain" description="SAM-dependent methyltransferase TRM5/TYW2-type" evidence="12">
    <location>
        <begin position="118"/>
        <end position="389"/>
    </location>
</feature>
<evidence type="ECO:0000256" key="2">
    <source>
        <dbReference type="ARBA" id="ARBA00022490"/>
    </source>
</evidence>
<dbReference type="Pfam" id="PF15679">
    <property type="entry name" value="DUF4665"/>
    <property type="match status" value="1"/>
</dbReference>
<evidence type="ECO:0000256" key="8">
    <source>
        <dbReference type="ARBA" id="ARBA00023242"/>
    </source>
</evidence>
<evidence type="ECO:0000313" key="13">
    <source>
        <dbReference type="EMBL" id="ERL85757.1"/>
    </source>
</evidence>
<proteinExistence type="inferred from homology"/>
<comment type="subunit">
    <text evidence="11">Monomer.</text>
</comment>
<dbReference type="Pfam" id="PF02475">
    <property type="entry name" value="TRM5-TYW2_MTfase"/>
    <property type="match status" value="1"/>
</dbReference>
<gene>
    <name evidence="13" type="ORF">D910_03172</name>
</gene>
<accession>U4TY66</accession>
<comment type="subcellular location">
    <subcellularLocation>
        <location evidence="11">Mitochondrion matrix</location>
    </subcellularLocation>
    <subcellularLocation>
        <location evidence="11">Nucleus</location>
    </subcellularLocation>
    <subcellularLocation>
        <location evidence="11">Cytoplasm</location>
    </subcellularLocation>
    <text evidence="11">Predominantly in the mitochondria and in the nucleus.</text>
</comment>
<organism evidence="13 14">
    <name type="scientific">Dendroctonus ponderosae</name>
    <name type="common">Mountain pine beetle</name>
    <dbReference type="NCBI Taxonomy" id="77166"/>
    <lineage>
        <taxon>Eukaryota</taxon>
        <taxon>Metazoa</taxon>
        <taxon>Ecdysozoa</taxon>
        <taxon>Arthropoda</taxon>
        <taxon>Hexapoda</taxon>
        <taxon>Insecta</taxon>
        <taxon>Pterygota</taxon>
        <taxon>Neoptera</taxon>
        <taxon>Endopterygota</taxon>
        <taxon>Coleoptera</taxon>
        <taxon>Polyphaga</taxon>
        <taxon>Cucujiformia</taxon>
        <taxon>Curculionidae</taxon>
        <taxon>Scolytinae</taxon>
        <taxon>Dendroctonus</taxon>
    </lineage>
</organism>
<dbReference type="FunFam" id="3.30.300.110:FF:000001">
    <property type="entry name" value="tRNA (guanine(37)-N1)-methyltransferase"/>
    <property type="match status" value="1"/>
</dbReference>
<evidence type="ECO:0000259" key="12">
    <source>
        <dbReference type="PROSITE" id="PS51684"/>
    </source>
</evidence>
<evidence type="ECO:0000256" key="9">
    <source>
        <dbReference type="ARBA" id="ARBA00045951"/>
    </source>
</evidence>
<evidence type="ECO:0000256" key="6">
    <source>
        <dbReference type="ARBA" id="ARBA00022694"/>
    </source>
</evidence>
<comment type="similarity">
    <text evidence="1">Belongs to the class I-like SAM-binding methyltransferase superfamily. TRM5/TYW2 family.</text>
</comment>
<evidence type="ECO:0000256" key="1">
    <source>
        <dbReference type="ARBA" id="ARBA00009775"/>
    </source>
</evidence>
<evidence type="ECO:0000256" key="3">
    <source>
        <dbReference type="ARBA" id="ARBA00022603"/>
    </source>
</evidence>
<comment type="similarity">
    <text evidence="11">Belongs to the TRM5 / TYW2 family.</text>
</comment>
<dbReference type="Gene3D" id="3.40.50.150">
    <property type="entry name" value="Vaccinia Virus protein VP39"/>
    <property type="match status" value="1"/>
</dbReference>
<feature type="binding site" evidence="11">
    <location>
        <position position="207"/>
    </location>
    <ligand>
        <name>S-adenosyl-L-methionine</name>
        <dbReference type="ChEBI" id="CHEBI:59789"/>
    </ligand>
</feature>
<keyword evidence="2 11" id="KW-0963">Cytoplasm</keyword>
<dbReference type="HAMAP" id="MF_03152">
    <property type="entry name" value="TRM5"/>
    <property type="match status" value="1"/>
</dbReference>
<sequence>MKQLDRAAFAKTIEVPLLKARNIKLSSVIPIVKPFLLKLRKFKSIRPSESGEVRIYLNPLLVGSWGDFPNETRASLETLSLNHSNFTVESFTLQYEHYSVEAILQAVLPKEQEGCSSFTTVGHIVHVNLREHLMPYKDIIGEVLYDNVPNCKSVVNKTNMIDNTYRNFQMEILKGDSNMQTEVKANNCRFQFDFASVYWNSRLGTEHERIVKALKPHSVLFDVFAGVGPFSIPAAKKKCTVFANDLNPQSFKWLVHNKKLNKIPEDLFNEYNMDGRDFIKTVFKENFPRFSGKHPVYVTMNLPALAVEFLEAFVGLYSLEEETQEFEPVTLYVYCFAKGEDPEKITRNLIESCLRVKNVGIQTKITELFKVRTVSSMKEMMRVTLSLDRDILTGVAESKRKLQDELGIKEDVNMGKNKKKLNSVFKVAGAKSLKMKAKAKPVKSELKNIKLKTKEKVLEIDKALDGLRGTFITTSTEIKQTNKPKTTPLPIVKVDENVENNRIEATEKLETMQL</sequence>
<keyword evidence="6 11" id="KW-0819">tRNA processing</keyword>
<feature type="binding site" evidence="11">
    <location>
        <begin position="245"/>
        <end position="246"/>
    </location>
    <ligand>
        <name>S-adenosyl-L-methionine</name>
        <dbReference type="ChEBI" id="CHEBI:59789"/>
    </ligand>
</feature>
<keyword evidence="5 11" id="KW-0949">S-adenosyl-L-methionine</keyword>
<dbReference type="PROSITE" id="PS51684">
    <property type="entry name" value="SAM_MT_TRM5_TYW2"/>
    <property type="match status" value="1"/>
</dbReference>
<keyword evidence="7 11" id="KW-0496">Mitochondrion</keyword>
<dbReference type="GO" id="GO:0005759">
    <property type="term" value="C:mitochondrial matrix"/>
    <property type="evidence" value="ECO:0007669"/>
    <property type="project" value="UniProtKB-SubCell"/>
</dbReference>
<protein>
    <recommendedName>
        <fullName evidence="11">tRNA (guanine(37)-N1)-methyltransferase</fullName>
        <ecNumber evidence="11">2.1.1.228</ecNumber>
    </recommendedName>
    <alternativeName>
        <fullName evidence="11">M1G-methyltransferase</fullName>
    </alternativeName>
    <alternativeName>
        <fullName evidence="11">tRNA [GM37] methyltransferase</fullName>
    </alternativeName>
    <alternativeName>
        <fullName evidence="11">tRNA methyltransferase 5 homolog</fullName>
    </alternativeName>
</protein>
<dbReference type="InterPro" id="IPR025792">
    <property type="entry name" value="tRNA_Gua_MeTrfase_euk"/>
</dbReference>
<keyword evidence="8 11" id="KW-0539">Nucleus</keyword>
<dbReference type="GO" id="GO:0042254">
    <property type="term" value="P:ribosome biogenesis"/>
    <property type="evidence" value="ECO:0007669"/>
    <property type="project" value="InterPro"/>
</dbReference>
<comment type="catalytic activity">
    <reaction evidence="10 11">
        <text>guanosine(37) in tRNA + S-adenosyl-L-methionine = N(1)-methylguanosine(37) in tRNA + S-adenosyl-L-homocysteine + H(+)</text>
        <dbReference type="Rhea" id="RHEA:36899"/>
        <dbReference type="Rhea" id="RHEA-COMP:10145"/>
        <dbReference type="Rhea" id="RHEA-COMP:10147"/>
        <dbReference type="ChEBI" id="CHEBI:15378"/>
        <dbReference type="ChEBI" id="CHEBI:57856"/>
        <dbReference type="ChEBI" id="CHEBI:59789"/>
        <dbReference type="ChEBI" id="CHEBI:73542"/>
        <dbReference type="ChEBI" id="CHEBI:74269"/>
        <dbReference type="EC" id="2.1.1.228"/>
    </reaction>
</comment>
<evidence type="ECO:0000256" key="4">
    <source>
        <dbReference type="ARBA" id="ARBA00022679"/>
    </source>
</evidence>
<dbReference type="Gene3D" id="3.30.300.110">
    <property type="entry name" value="Met-10+ protein-like domains"/>
    <property type="match status" value="1"/>
</dbReference>
<dbReference type="SUPFAM" id="SSF53335">
    <property type="entry name" value="S-adenosyl-L-methionine-dependent methyltransferases"/>
    <property type="match status" value="1"/>
</dbReference>
<keyword evidence="3 11" id="KW-0489">Methyltransferase</keyword>
<dbReference type="PANTHER" id="PTHR23245">
    <property type="entry name" value="TRNA METHYLTRANSFERASE"/>
    <property type="match status" value="1"/>
</dbReference>
<dbReference type="InterPro" id="IPR031389">
    <property type="entry name" value="RBIS"/>
</dbReference>
<dbReference type="InterPro" id="IPR056744">
    <property type="entry name" value="TRM5/TYW2-like_N"/>
</dbReference>
<comment type="function">
    <text evidence="11">Specifically methylates the N1 position of guanosine-37 in various cytoplasmic and mitochondrial tRNAs. Methylation is not dependent on the nature of the nucleoside 5' of the target nucleoside. This is the first step in the biosynthesis of wybutosine (yW), a modified base adjacent to the anticodon of tRNAs and required for accurate decoding.</text>
</comment>
<dbReference type="Proteomes" id="UP000030742">
    <property type="component" value="Unassembled WGS sequence"/>
</dbReference>
<keyword evidence="4 11" id="KW-0808">Transferase</keyword>
<feature type="binding site" evidence="11">
    <location>
        <position position="301"/>
    </location>
    <ligand>
        <name>S-adenosyl-L-methionine</name>
        <dbReference type="ChEBI" id="CHEBI:59789"/>
    </ligand>
</feature>
<evidence type="ECO:0000256" key="7">
    <source>
        <dbReference type="ARBA" id="ARBA00023128"/>
    </source>
</evidence>